<dbReference type="Proteomes" id="UP000593562">
    <property type="component" value="Unassembled WGS sequence"/>
</dbReference>
<accession>A0A7J7CSZ8</accession>
<protein>
    <submittedName>
        <fullName evidence="1">Uncharacterized protein</fullName>
    </submittedName>
</protein>
<dbReference type="AlphaFoldDB" id="A0A7J7CSZ8"/>
<keyword evidence="2" id="KW-1185">Reference proteome</keyword>
<name>A0A7J7CSZ8_TRIWF</name>
<proteinExistence type="predicted"/>
<comment type="caution">
    <text evidence="1">The sequence shown here is derived from an EMBL/GenBank/DDBJ whole genome shotgun (WGS) entry which is preliminary data.</text>
</comment>
<gene>
    <name evidence="1" type="ORF">HS088_TW14G01246</name>
</gene>
<dbReference type="EMBL" id="JAAARO010000014">
    <property type="protein sequence ID" value="KAF5737089.1"/>
    <property type="molecule type" value="Genomic_DNA"/>
</dbReference>
<reference evidence="1 2" key="1">
    <citation type="journal article" date="2020" name="Nat. Commun.">
        <title>Genome of Tripterygium wilfordii and identification of cytochrome P450 involved in triptolide biosynthesis.</title>
        <authorList>
            <person name="Tu L."/>
            <person name="Su P."/>
            <person name="Zhang Z."/>
            <person name="Gao L."/>
            <person name="Wang J."/>
            <person name="Hu T."/>
            <person name="Zhou J."/>
            <person name="Zhang Y."/>
            <person name="Zhao Y."/>
            <person name="Liu Y."/>
            <person name="Song Y."/>
            <person name="Tong Y."/>
            <person name="Lu Y."/>
            <person name="Yang J."/>
            <person name="Xu C."/>
            <person name="Jia M."/>
            <person name="Peters R.J."/>
            <person name="Huang L."/>
            <person name="Gao W."/>
        </authorList>
    </citation>
    <scope>NUCLEOTIDE SEQUENCE [LARGE SCALE GENOMIC DNA]</scope>
    <source>
        <strain evidence="2">cv. XIE 37</strain>
        <tissue evidence="1">Leaf</tissue>
    </source>
</reference>
<organism evidence="1 2">
    <name type="scientific">Tripterygium wilfordii</name>
    <name type="common">Thunder God vine</name>
    <dbReference type="NCBI Taxonomy" id="458696"/>
    <lineage>
        <taxon>Eukaryota</taxon>
        <taxon>Viridiplantae</taxon>
        <taxon>Streptophyta</taxon>
        <taxon>Embryophyta</taxon>
        <taxon>Tracheophyta</taxon>
        <taxon>Spermatophyta</taxon>
        <taxon>Magnoliopsida</taxon>
        <taxon>eudicotyledons</taxon>
        <taxon>Gunneridae</taxon>
        <taxon>Pentapetalae</taxon>
        <taxon>rosids</taxon>
        <taxon>fabids</taxon>
        <taxon>Celastrales</taxon>
        <taxon>Celastraceae</taxon>
        <taxon>Tripterygium</taxon>
    </lineage>
</organism>
<evidence type="ECO:0000313" key="1">
    <source>
        <dbReference type="EMBL" id="KAF5737089.1"/>
    </source>
</evidence>
<dbReference type="InParanoid" id="A0A7J7CSZ8"/>
<evidence type="ECO:0000313" key="2">
    <source>
        <dbReference type="Proteomes" id="UP000593562"/>
    </source>
</evidence>
<sequence length="62" mass="7305">MKERHGYLQGNPQVEFKYYCFNSTISGNIARDHEEVEEEEEEDYCTMDAMIYFLLAKQLGCS</sequence>